<accession>S0DF51</accession>
<evidence type="ECO:0000259" key="19">
    <source>
        <dbReference type="Pfam" id="PF00361"/>
    </source>
</evidence>
<evidence type="ECO:0000313" key="20">
    <source>
        <dbReference type="EMBL" id="CCO25815.1"/>
    </source>
</evidence>
<organism evidence="20">
    <name type="scientific">Ascidiella aspersa</name>
    <dbReference type="NCBI Taxonomy" id="201961"/>
    <lineage>
        <taxon>Eukaryota</taxon>
        <taxon>Metazoa</taxon>
        <taxon>Chordata</taxon>
        <taxon>Tunicata</taxon>
        <taxon>Ascidiacea</taxon>
        <taxon>Phlebobranchia</taxon>
        <taxon>Ascidiidae</taxon>
        <taxon>Ascidiella</taxon>
    </lineage>
</organism>
<evidence type="ECO:0000256" key="2">
    <source>
        <dbReference type="ARBA" id="ARBA00007012"/>
    </source>
</evidence>
<keyword evidence="14 20" id="KW-0496">Mitochondrion</keyword>
<evidence type="ECO:0000256" key="16">
    <source>
        <dbReference type="ARBA" id="ARBA00031028"/>
    </source>
</evidence>
<keyword evidence="7 18" id="KW-0812">Transmembrane</keyword>
<evidence type="ECO:0000256" key="8">
    <source>
        <dbReference type="ARBA" id="ARBA00022792"/>
    </source>
</evidence>
<dbReference type="PANTHER" id="PTHR46552">
    <property type="entry name" value="NADH-UBIQUINONE OXIDOREDUCTASE CHAIN 2"/>
    <property type="match status" value="1"/>
</dbReference>
<dbReference type="GO" id="GO:0006120">
    <property type="term" value="P:mitochondrial electron transport, NADH to ubiquinone"/>
    <property type="evidence" value="ECO:0007669"/>
    <property type="project" value="TreeGrafter"/>
</dbReference>
<feature type="transmembrane region" description="Helical" evidence="18">
    <location>
        <begin position="338"/>
        <end position="357"/>
    </location>
</feature>
<feature type="transmembrane region" description="Helical" evidence="18">
    <location>
        <begin position="258"/>
        <end position="281"/>
    </location>
</feature>
<evidence type="ECO:0000256" key="9">
    <source>
        <dbReference type="ARBA" id="ARBA00022967"/>
    </source>
</evidence>
<keyword evidence="12" id="KW-0520">NAD</keyword>
<evidence type="ECO:0000256" key="7">
    <source>
        <dbReference type="ARBA" id="ARBA00022692"/>
    </source>
</evidence>
<dbReference type="Pfam" id="PF00361">
    <property type="entry name" value="Proton_antipo_M"/>
    <property type="match status" value="1"/>
</dbReference>
<keyword evidence="5" id="KW-0813">Transport</keyword>
<keyword evidence="13" id="KW-0830">Ubiquinone</keyword>
<reference evidence="20" key="1">
    <citation type="journal article" date="2013" name="Genome Biol. Evol.">
        <title>Deep Sequencing of Mixed Total DNA without Barcodes Allows Efficient Assembly of Highly Plastic Ascidian Mitochondrial Genomes.</title>
        <authorList>
            <person name="Rubinstein N."/>
            <person name="Feldstein T."/>
            <person name="Shenkar N."/>
            <person name="Botero Castro F."/>
            <person name="Griggio F."/>
            <person name="Mastrototaro F."/>
            <person name="Delsuc F."/>
            <person name="Douzery E.J.P."/>
            <person name="Gissi C."/>
            <person name="Huchon D."/>
        </authorList>
    </citation>
    <scope>NUCLEOTIDE SEQUENCE</scope>
    <source>
        <tissue evidence="20">Muscle</tissue>
    </source>
</reference>
<name>S0DF51_9ASCI</name>
<keyword evidence="9" id="KW-1278">Translocase</keyword>
<keyword evidence="15 18" id="KW-0472">Membrane</keyword>
<dbReference type="InterPro" id="IPR050175">
    <property type="entry name" value="Complex_I_Subunit_2"/>
</dbReference>
<dbReference type="InterPro" id="IPR001750">
    <property type="entry name" value="ND/Mrp_TM"/>
</dbReference>
<protein>
    <recommendedName>
        <fullName evidence="4">NADH-ubiquinone oxidoreductase chain 2</fullName>
        <ecNumber evidence="3">7.1.1.2</ecNumber>
    </recommendedName>
    <alternativeName>
        <fullName evidence="16">NADH dehydrogenase subunit 2</fullName>
    </alternativeName>
</protein>
<evidence type="ECO:0000256" key="10">
    <source>
        <dbReference type="ARBA" id="ARBA00022982"/>
    </source>
</evidence>
<evidence type="ECO:0000256" key="11">
    <source>
        <dbReference type="ARBA" id="ARBA00022989"/>
    </source>
</evidence>
<keyword evidence="10" id="KW-0249">Electron transport</keyword>
<feature type="transmembrane region" description="Helical" evidence="18">
    <location>
        <begin position="214"/>
        <end position="237"/>
    </location>
</feature>
<dbReference type="EMBL" id="HF548561">
    <property type="protein sequence ID" value="CCO25815.1"/>
    <property type="molecule type" value="Genomic_DNA"/>
</dbReference>
<evidence type="ECO:0000256" key="3">
    <source>
        <dbReference type="ARBA" id="ARBA00012944"/>
    </source>
</evidence>
<evidence type="ECO:0000256" key="12">
    <source>
        <dbReference type="ARBA" id="ARBA00023027"/>
    </source>
</evidence>
<evidence type="ECO:0000256" key="17">
    <source>
        <dbReference type="ARBA" id="ARBA00049551"/>
    </source>
</evidence>
<evidence type="ECO:0000256" key="5">
    <source>
        <dbReference type="ARBA" id="ARBA00022448"/>
    </source>
</evidence>
<feature type="transmembrane region" description="Helical" evidence="18">
    <location>
        <begin position="184"/>
        <end position="208"/>
    </location>
</feature>
<comment type="similarity">
    <text evidence="2">Belongs to the complex I subunit 2 family.</text>
</comment>
<comment type="subcellular location">
    <subcellularLocation>
        <location evidence="1">Mitochondrion inner membrane</location>
        <topology evidence="1">Multi-pass membrane protein</topology>
    </subcellularLocation>
</comment>
<dbReference type="EC" id="7.1.1.2" evidence="3"/>
<sequence>MMITISLVSLVWVGVAYVLGGESFFIIWLGAELVSLVVMMLVISGGNGMTQGGLVVRKMNTMMKYMLVQMTMGGVLLMLIMVKEFGSVFTSSGGSVYLSLGLIVILSVKMGVFPGHTWVVDVFSGLSLFECFLIGVLPKFGLYVLLFNFFDFSHEGLCYVVLSVGFLSVLVGGVLGCSYSDVRCVMGCSSIVGGGWLMIGLGGCYYWMFLLGFSYYIIVVFVLLEYLTGALGVFEVFGPAQLGGTSGVRGQLGVESGVLNLLLLGFVGVPCSLVFFFKLIMVVSGAVVGPWLVVCTMIGGVVSVVMYQRIASVSWMCDSGGSVVWVCSDGNSARLGGFALVFSVLFLFLNFVLFFYYM</sequence>
<evidence type="ECO:0000256" key="6">
    <source>
        <dbReference type="ARBA" id="ARBA00022660"/>
    </source>
</evidence>
<keyword evidence="11 18" id="KW-1133">Transmembrane helix</keyword>
<evidence type="ECO:0000256" key="1">
    <source>
        <dbReference type="ARBA" id="ARBA00004448"/>
    </source>
</evidence>
<dbReference type="GO" id="GO:0005743">
    <property type="term" value="C:mitochondrial inner membrane"/>
    <property type="evidence" value="ECO:0007669"/>
    <property type="project" value="UniProtKB-SubCell"/>
</dbReference>
<feature type="transmembrane region" description="Helical" evidence="18">
    <location>
        <begin position="88"/>
        <end position="106"/>
    </location>
</feature>
<evidence type="ECO:0000256" key="13">
    <source>
        <dbReference type="ARBA" id="ARBA00023075"/>
    </source>
</evidence>
<feature type="transmembrane region" description="Helical" evidence="18">
    <location>
        <begin position="287"/>
        <end position="307"/>
    </location>
</feature>
<gene>
    <name evidence="20" type="primary">nad2</name>
</gene>
<feature type="domain" description="NADH:quinone oxidoreductase/Mrp antiporter transmembrane" evidence="19">
    <location>
        <begin position="24"/>
        <end position="300"/>
    </location>
</feature>
<evidence type="ECO:0000256" key="15">
    <source>
        <dbReference type="ARBA" id="ARBA00023136"/>
    </source>
</evidence>
<keyword evidence="8" id="KW-0999">Mitochondrion inner membrane</keyword>
<dbReference type="PANTHER" id="PTHR46552:SF1">
    <property type="entry name" value="NADH-UBIQUINONE OXIDOREDUCTASE CHAIN 2"/>
    <property type="match status" value="1"/>
</dbReference>
<comment type="catalytic activity">
    <reaction evidence="17">
        <text>a ubiquinone + NADH + 5 H(+)(in) = a ubiquinol + NAD(+) + 4 H(+)(out)</text>
        <dbReference type="Rhea" id="RHEA:29091"/>
        <dbReference type="Rhea" id="RHEA-COMP:9565"/>
        <dbReference type="Rhea" id="RHEA-COMP:9566"/>
        <dbReference type="ChEBI" id="CHEBI:15378"/>
        <dbReference type="ChEBI" id="CHEBI:16389"/>
        <dbReference type="ChEBI" id="CHEBI:17976"/>
        <dbReference type="ChEBI" id="CHEBI:57540"/>
        <dbReference type="ChEBI" id="CHEBI:57945"/>
        <dbReference type="EC" id="7.1.1.2"/>
    </reaction>
</comment>
<evidence type="ECO:0000256" key="18">
    <source>
        <dbReference type="SAM" id="Phobius"/>
    </source>
</evidence>
<evidence type="ECO:0000256" key="4">
    <source>
        <dbReference type="ARBA" id="ARBA00021008"/>
    </source>
</evidence>
<dbReference type="GO" id="GO:0008137">
    <property type="term" value="F:NADH dehydrogenase (ubiquinone) activity"/>
    <property type="evidence" value="ECO:0007669"/>
    <property type="project" value="UniProtKB-EC"/>
</dbReference>
<geneLocation type="mitochondrion" evidence="20"/>
<dbReference type="AlphaFoldDB" id="S0DF51"/>
<proteinExistence type="inferred from homology"/>
<evidence type="ECO:0000256" key="14">
    <source>
        <dbReference type="ARBA" id="ARBA00023128"/>
    </source>
</evidence>
<feature type="transmembrane region" description="Helical" evidence="18">
    <location>
        <begin position="157"/>
        <end position="177"/>
    </location>
</feature>
<keyword evidence="6" id="KW-0679">Respiratory chain</keyword>